<feature type="region of interest" description="Disordered" evidence="1">
    <location>
        <begin position="107"/>
        <end position="134"/>
    </location>
</feature>
<feature type="region of interest" description="Disordered" evidence="1">
    <location>
        <begin position="290"/>
        <end position="312"/>
    </location>
</feature>
<proteinExistence type="predicted"/>
<dbReference type="PROSITE" id="PS50096">
    <property type="entry name" value="IQ"/>
    <property type="match status" value="1"/>
</dbReference>
<protein>
    <recommendedName>
        <fullName evidence="4">IQ calmodulin-binding motif family protein</fullName>
    </recommendedName>
</protein>
<reference evidence="2 3" key="1">
    <citation type="submission" date="2024-03" db="EMBL/GenBank/DDBJ databases">
        <title>Complete genome sequence of the green alga Chloropicon roscoffensis RCC1871.</title>
        <authorList>
            <person name="Lemieux C."/>
            <person name="Pombert J.-F."/>
            <person name="Otis C."/>
            <person name="Turmel M."/>
        </authorList>
    </citation>
    <scope>NUCLEOTIDE SEQUENCE [LARGE SCALE GENOMIC DNA]</scope>
    <source>
        <strain evidence="2 3">RCC1871</strain>
    </source>
</reference>
<organism evidence="2 3">
    <name type="scientific">Chloropicon roscoffensis</name>
    <dbReference type="NCBI Taxonomy" id="1461544"/>
    <lineage>
        <taxon>Eukaryota</taxon>
        <taxon>Viridiplantae</taxon>
        <taxon>Chlorophyta</taxon>
        <taxon>Chloropicophyceae</taxon>
        <taxon>Chloropicales</taxon>
        <taxon>Chloropicaceae</taxon>
        <taxon>Chloropicon</taxon>
    </lineage>
</organism>
<accession>A0AAX4P1F3</accession>
<sequence>MNRIEERSRAAVKVQAAFRAYATLKRNAARARAAVVIQRSFRRRREYGAASRALENARRQRRIRRHELEVRYLKNLPSDLFENYKSVKRDHAATVIQRAWRRRSPRGEVGASGRLGREEAHGVPGSSSEGESAWEDAYADPRSAQGQTNCTQYWSLLPQSRRRELLEEIRSEADRASVYDRVRDKDHEAKSKRLLQECHNSLGRFAALQRAKSRLSKKTALLSSQLSQTRAASRTLEDVATSAQIDYASLPPVPTGRRLEAATAEHETCLDQARQVERSRTRALHAHRGRALGENGDHPGFQGGSDAPVVDGDVDSALERRSQAMRDREAQVAQDWAAVENLVELARSYAKKTR</sequence>
<evidence type="ECO:0000313" key="2">
    <source>
        <dbReference type="EMBL" id="WZN59895.1"/>
    </source>
</evidence>
<evidence type="ECO:0000256" key="1">
    <source>
        <dbReference type="SAM" id="MobiDB-lite"/>
    </source>
</evidence>
<dbReference type="AlphaFoldDB" id="A0AAX4P1F3"/>
<name>A0AAX4P1F3_9CHLO</name>
<dbReference type="Proteomes" id="UP001472866">
    <property type="component" value="Chromosome 02"/>
</dbReference>
<evidence type="ECO:0008006" key="4">
    <source>
        <dbReference type="Google" id="ProtNLM"/>
    </source>
</evidence>
<dbReference type="EMBL" id="CP151502">
    <property type="protein sequence ID" value="WZN59895.1"/>
    <property type="molecule type" value="Genomic_DNA"/>
</dbReference>
<keyword evidence="3" id="KW-1185">Reference proteome</keyword>
<evidence type="ECO:0000313" key="3">
    <source>
        <dbReference type="Proteomes" id="UP001472866"/>
    </source>
</evidence>
<gene>
    <name evidence="2" type="ORF">HKI87_02g14230</name>
</gene>